<name>A0A923PH54_9BACT</name>
<sequence length="78" mass="8641">MKQTFTNIDMIAYLYGESTPAQTEATEAALAADPVLRGELAELTQAQATVPRVRFNARRRLLQAIRNYATGPDLQLSM</sequence>
<dbReference type="EMBL" id="JACSIT010000084">
    <property type="protein sequence ID" value="MBC6993977.1"/>
    <property type="molecule type" value="Genomic_DNA"/>
</dbReference>
<accession>A0A923PH54</accession>
<evidence type="ECO:0000313" key="2">
    <source>
        <dbReference type="Proteomes" id="UP000650081"/>
    </source>
</evidence>
<dbReference type="RefSeq" id="WP_187466072.1">
    <property type="nucleotide sequence ID" value="NZ_JACSIT010000084.1"/>
</dbReference>
<dbReference type="Proteomes" id="UP000650081">
    <property type="component" value="Unassembled WGS sequence"/>
</dbReference>
<organism evidence="1 2">
    <name type="scientific">Neolewinella lacunae</name>
    <dbReference type="NCBI Taxonomy" id="1517758"/>
    <lineage>
        <taxon>Bacteria</taxon>
        <taxon>Pseudomonadati</taxon>
        <taxon>Bacteroidota</taxon>
        <taxon>Saprospiria</taxon>
        <taxon>Saprospirales</taxon>
        <taxon>Lewinellaceae</taxon>
        <taxon>Neolewinella</taxon>
    </lineage>
</organism>
<protein>
    <recommendedName>
        <fullName evidence="3">Anti-sigma factor</fullName>
    </recommendedName>
</protein>
<keyword evidence="2" id="KW-1185">Reference proteome</keyword>
<evidence type="ECO:0000313" key="1">
    <source>
        <dbReference type="EMBL" id="MBC6993977.1"/>
    </source>
</evidence>
<gene>
    <name evidence="1" type="ORF">H9S92_07380</name>
</gene>
<evidence type="ECO:0008006" key="3">
    <source>
        <dbReference type="Google" id="ProtNLM"/>
    </source>
</evidence>
<dbReference type="AlphaFoldDB" id="A0A923PH54"/>
<reference evidence="1" key="1">
    <citation type="submission" date="2020-08" db="EMBL/GenBank/DDBJ databases">
        <title>Lewinella bacteria from marine environments.</title>
        <authorList>
            <person name="Zhong Y."/>
        </authorList>
    </citation>
    <scope>NUCLEOTIDE SEQUENCE</scope>
    <source>
        <strain evidence="1">KCTC 42187</strain>
    </source>
</reference>
<proteinExistence type="predicted"/>
<comment type="caution">
    <text evidence="1">The sequence shown here is derived from an EMBL/GenBank/DDBJ whole genome shotgun (WGS) entry which is preliminary data.</text>
</comment>